<accession>A0A3B1AI89</accession>
<dbReference type="InterPro" id="IPR036237">
    <property type="entry name" value="Xyl_isomerase-like_sf"/>
</dbReference>
<reference evidence="1" key="1">
    <citation type="submission" date="2018-06" db="EMBL/GenBank/DDBJ databases">
        <authorList>
            <person name="Zhirakovskaya E."/>
        </authorList>
    </citation>
    <scope>NUCLEOTIDE SEQUENCE</scope>
</reference>
<protein>
    <submittedName>
        <fullName evidence="1">Uncharacterized protein conserved in bacteria, NMA0228-like</fullName>
    </submittedName>
</protein>
<dbReference type="NCBIfam" id="NF003818">
    <property type="entry name" value="PRK05409.1"/>
    <property type="match status" value="1"/>
</dbReference>
<dbReference type="EMBL" id="UOFR01000084">
    <property type="protein sequence ID" value="VAX01411.1"/>
    <property type="molecule type" value="Genomic_DNA"/>
</dbReference>
<dbReference type="PANTHER" id="PTHR42194:SF1">
    <property type="entry name" value="UPF0276 PROTEIN HI_1600"/>
    <property type="match status" value="1"/>
</dbReference>
<dbReference type="PANTHER" id="PTHR42194">
    <property type="entry name" value="UPF0276 PROTEIN HI_1600"/>
    <property type="match status" value="1"/>
</dbReference>
<name>A0A3B1AI89_9ZZZZ</name>
<organism evidence="1">
    <name type="scientific">hydrothermal vent metagenome</name>
    <dbReference type="NCBI Taxonomy" id="652676"/>
    <lineage>
        <taxon>unclassified sequences</taxon>
        <taxon>metagenomes</taxon>
        <taxon>ecological metagenomes</taxon>
    </lineage>
</organism>
<gene>
    <name evidence="1" type="ORF">MNBD_GAMMA21-2636</name>
</gene>
<dbReference type="Gene3D" id="3.20.20.150">
    <property type="entry name" value="Divalent-metal-dependent TIM barrel enzymes"/>
    <property type="match status" value="1"/>
</dbReference>
<dbReference type="InterPro" id="IPR007801">
    <property type="entry name" value="MbnB/TglH/ChrH"/>
</dbReference>
<dbReference type="Pfam" id="PF05114">
    <property type="entry name" value="MbnB_TglH_ChrH"/>
    <property type="match status" value="1"/>
</dbReference>
<dbReference type="SUPFAM" id="SSF51658">
    <property type="entry name" value="Xylose isomerase-like"/>
    <property type="match status" value="1"/>
</dbReference>
<evidence type="ECO:0000313" key="1">
    <source>
        <dbReference type="EMBL" id="VAX01411.1"/>
    </source>
</evidence>
<proteinExistence type="predicted"/>
<dbReference type="AlphaFoldDB" id="A0A3B1AI89"/>
<sequence>MIARNSISGVGIGLRAEHFEYVKREQPAIPWFEVLIDNYLGHGGQIQQHLRDFSELYPLTFHSVGMSLGSCDPLNKTYLKLLKKSIQTYQPALVSDHLCWTGFQNEYVHDLLPMPYTEEAAHHVADRIKQTQDYLNTEILIENVSSYMQYRVSDMSEAEFVAHVCELADCHLLLDINNIYVSAFNHKFDAKEYLALMPAARIKEIHLAGYEDQGDYLLDTHGQSVHAPVWELYREAVKRFGTRPTLIEWDNNIPEFQVLQQEANKAELIMARAQPHAA</sequence>